<reference evidence="4" key="1">
    <citation type="journal article" date="2019" name="Int. J. Syst. Evol. Microbiol.">
        <title>The Global Catalogue of Microorganisms (GCM) 10K type strain sequencing project: providing services to taxonomists for standard genome sequencing and annotation.</title>
        <authorList>
            <consortium name="The Broad Institute Genomics Platform"/>
            <consortium name="The Broad Institute Genome Sequencing Center for Infectious Disease"/>
            <person name="Wu L."/>
            <person name="Ma J."/>
        </authorList>
    </citation>
    <scope>NUCLEOTIDE SEQUENCE [LARGE SCALE GENOMIC DNA]</scope>
    <source>
        <strain evidence="4">KCTC 12848</strain>
    </source>
</reference>
<protein>
    <submittedName>
        <fullName evidence="3">ABC transporter substrate-binding protein</fullName>
    </submittedName>
</protein>
<dbReference type="EMBL" id="JBHSJB010000001">
    <property type="protein sequence ID" value="MFC5052126.1"/>
    <property type="molecule type" value="Genomic_DNA"/>
</dbReference>
<dbReference type="InterPro" id="IPR039424">
    <property type="entry name" value="SBP_5"/>
</dbReference>
<evidence type="ECO:0000313" key="3">
    <source>
        <dbReference type="EMBL" id="MFC5052126.1"/>
    </source>
</evidence>
<dbReference type="InterPro" id="IPR000914">
    <property type="entry name" value="SBP_5_dom"/>
</dbReference>
<accession>A0ABV9XPU0</accession>
<dbReference type="PANTHER" id="PTHR30290:SF64">
    <property type="entry name" value="ABC TRANSPORTER PERIPLASMIC BINDING PROTEIN"/>
    <property type="match status" value="1"/>
</dbReference>
<feature type="non-terminal residue" evidence="3">
    <location>
        <position position="370"/>
    </location>
</feature>
<feature type="domain" description="Solute-binding protein family 5" evidence="2">
    <location>
        <begin position="83"/>
        <end position="369"/>
    </location>
</feature>
<gene>
    <name evidence="3" type="ORF">ACFPFM_00005</name>
</gene>
<evidence type="ECO:0000259" key="2">
    <source>
        <dbReference type="Pfam" id="PF00496"/>
    </source>
</evidence>
<keyword evidence="4" id="KW-1185">Reference proteome</keyword>
<sequence>MVLRAGRFSRTRTVVAGLSAVAALLAGCGGSAPNDAEDRDTLVLPGAAGDFQLNFNPFSPTLLEGPGTIFEPLFFFNNTRDVEPRPRLAESFRWNADGTRLDVELRDGVKWSDGRAFTAADVVFTFDMITRNPGMNGTGYRGTATAVDDTTVSIEFPEPSYLEGPQVLGKVVIVPRHRWEGYADPASEALEEPVGTGPFVLEEFKAQAFTLRANPTYWGGEPAVKKVRYISLSGNQAIADALKAGRIDWQSGPVPDIANVEENYPGYKAITVPMNQTALFTCSNAALGCQGPQTDVAVRKAIYYAINRTQVNALAFENTSSEISPGAALLGRDEAQISTGLRERAAPMRPDVAKATAALESAGYAKGSDG</sequence>
<dbReference type="Gene3D" id="3.40.190.10">
    <property type="entry name" value="Periplasmic binding protein-like II"/>
    <property type="match status" value="1"/>
</dbReference>
<evidence type="ECO:0000313" key="4">
    <source>
        <dbReference type="Proteomes" id="UP001595833"/>
    </source>
</evidence>
<dbReference type="Gene3D" id="3.10.105.10">
    <property type="entry name" value="Dipeptide-binding Protein, Domain 3"/>
    <property type="match status" value="1"/>
</dbReference>
<dbReference type="PROSITE" id="PS51257">
    <property type="entry name" value="PROKAR_LIPOPROTEIN"/>
    <property type="match status" value="1"/>
</dbReference>
<dbReference type="RefSeq" id="WP_380645589.1">
    <property type="nucleotide sequence ID" value="NZ_JBHSJB010000001.1"/>
</dbReference>
<name>A0ABV9XPU0_9PSEU</name>
<organism evidence="3 4">
    <name type="scientific">Saccharothrix xinjiangensis</name>
    <dbReference type="NCBI Taxonomy" id="204798"/>
    <lineage>
        <taxon>Bacteria</taxon>
        <taxon>Bacillati</taxon>
        <taxon>Actinomycetota</taxon>
        <taxon>Actinomycetes</taxon>
        <taxon>Pseudonocardiales</taxon>
        <taxon>Pseudonocardiaceae</taxon>
        <taxon>Saccharothrix</taxon>
    </lineage>
</organism>
<dbReference type="PANTHER" id="PTHR30290">
    <property type="entry name" value="PERIPLASMIC BINDING COMPONENT OF ABC TRANSPORTER"/>
    <property type="match status" value="1"/>
</dbReference>
<dbReference type="Pfam" id="PF00496">
    <property type="entry name" value="SBP_bac_5"/>
    <property type="match status" value="1"/>
</dbReference>
<keyword evidence="1" id="KW-0732">Signal</keyword>
<comment type="caution">
    <text evidence="3">The sequence shown here is derived from an EMBL/GenBank/DDBJ whole genome shotgun (WGS) entry which is preliminary data.</text>
</comment>
<dbReference type="SUPFAM" id="SSF53850">
    <property type="entry name" value="Periplasmic binding protein-like II"/>
    <property type="match status" value="1"/>
</dbReference>
<dbReference type="Proteomes" id="UP001595833">
    <property type="component" value="Unassembled WGS sequence"/>
</dbReference>
<proteinExistence type="predicted"/>
<evidence type="ECO:0000256" key="1">
    <source>
        <dbReference type="ARBA" id="ARBA00022729"/>
    </source>
</evidence>